<feature type="coiled-coil region" evidence="5">
    <location>
        <begin position="183"/>
        <end position="251"/>
    </location>
</feature>
<proteinExistence type="predicted"/>
<dbReference type="OrthoDB" id="7057889at2"/>
<evidence type="ECO:0000256" key="2">
    <source>
        <dbReference type="ARBA" id="ARBA00022692"/>
    </source>
</evidence>
<dbReference type="PANTHER" id="PTHR30386:SF26">
    <property type="entry name" value="TRANSPORT PROTEIN COMB"/>
    <property type="match status" value="1"/>
</dbReference>
<dbReference type="RefSeq" id="WP_034686993.1">
    <property type="nucleotide sequence ID" value="NZ_CP023049.2"/>
</dbReference>
<keyword evidence="5" id="KW-0175">Coiled coil</keyword>
<dbReference type="KEGG" id="cpip:CJF12_11285"/>
<dbReference type="Proteomes" id="UP000028709">
    <property type="component" value="Unassembled WGS sequence"/>
</dbReference>
<organism evidence="7 8">
    <name type="scientific">Chryseobacterium piperi</name>
    <dbReference type="NCBI Taxonomy" id="558152"/>
    <lineage>
        <taxon>Bacteria</taxon>
        <taxon>Pseudomonadati</taxon>
        <taxon>Bacteroidota</taxon>
        <taxon>Flavobacteriia</taxon>
        <taxon>Flavobacteriales</taxon>
        <taxon>Weeksellaceae</taxon>
        <taxon>Chryseobacterium group</taxon>
        <taxon>Chryseobacterium</taxon>
    </lineage>
</organism>
<dbReference type="GO" id="GO:0016020">
    <property type="term" value="C:membrane"/>
    <property type="evidence" value="ECO:0007669"/>
    <property type="project" value="UniProtKB-SubCell"/>
</dbReference>
<dbReference type="PANTHER" id="PTHR30386">
    <property type="entry name" value="MEMBRANE FUSION SUBUNIT OF EMRAB-TOLC MULTIDRUG EFFLUX PUMP"/>
    <property type="match status" value="1"/>
</dbReference>
<keyword evidence="3 6" id="KW-1133">Transmembrane helix</keyword>
<evidence type="ECO:0000313" key="7">
    <source>
        <dbReference type="EMBL" id="KFF18737.1"/>
    </source>
</evidence>
<evidence type="ECO:0000256" key="6">
    <source>
        <dbReference type="SAM" id="Phobius"/>
    </source>
</evidence>
<protein>
    <submittedName>
        <fullName evidence="7">Secretion protein HylD</fullName>
    </submittedName>
</protein>
<dbReference type="EMBL" id="JPRJ01000041">
    <property type="protein sequence ID" value="KFF18737.1"/>
    <property type="molecule type" value="Genomic_DNA"/>
</dbReference>
<dbReference type="AlphaFoldDB" id="A0A086APX3"/>
<dbReference type="STRING" id="558152.IQ37_16600"/>
<evidence type="ECO:0000256" key="4">
    <source>
        <dbReference type="ARBA" id="ARBA00023136"/>
    </source>
</evidence>
<keyword evidence="8" id="KW-1185">Reference proteome</keyword>
<evidence type="ECO:0000313" key="8">
    <source>
        <dbReference type="Proteomes" id="UP000028709"/>
    </source>
</evidence>
<dbReference type="eggNOG" id="COG1566">
    <property type="taxonomic scope" value="Bacteria"/>
</dbReference>
<dbReference type="PRINTS" id="PR01490">
    <property type="entry name" value="RTXTOXIND"/>
</dbReference>
<accession>A0A086APX3</accession>
<feature type="transmembrane region" description="Helical" evidence="6">
    <location>
        <begin position="30"/>
        <end position="49"/>
    </location>
</feature>
<reference evidence="7 8" key="1">
    <citation type="submission" date="2014-07" db="EMBL/GenBank/DDBJ databases">
        <title>Genome of Chryseobacterium piperi CTM.</title>
        <authorList>
            <person name="Pipes S.E."/>
            <person name="Stropko S.J."/>
            <person name="Newman J.D."/>
        </authorList>
    </citation>
    <scope>NUCLEOTIDE SEQUENCE [LARGE SCALE GENOMIC DNA]</scope>
    <source>
        <strain evidence="7 8">CTM</strain>
    </source>
</reference>
<evidence type="ECO:0000256" key="3">
    <source>
        <dbReference type="ARBA" id="ARBA00022989"/>
    </source>
</evidence>
<comment type="subcellular location">
    <subcellularLocation>
        <location evidence="1">Membrane</location>
        <topology evidence="1">Single-pass membrane protein</topology>
    </subcellularLocation>
</comment>
<comment type="caution">
    <text evidence="7">The sequence shown here is derived from an EMBL/GenBank/DDBJ whole genome shotgun (WGS) entry which is preliminary data.</text>
</comment>
<dbReference type="InterPro" id="IPR050739">
    <property type="entry name" value="MFP"/>
</dbReference>
<name>A0A086APX3_9FLAO</name>
<gene>
    <name evidence="7" type="ORF">IQ37_16600</name>
</gene>
<keyword evidence="4 6" id="KW-0472">Membrane</keyword>
<evidence type="ECO:0000256" key="1">
    <source>
        <dbReference type="ARBA" id="ARBA00004167"/>
    </source>
</evidence>
<evidence type="ECO:0000256" key="5">
    <source>
        <dbReference type="SAM" id="Coils"/>
    </source>
</evidence>
<sequence length="433" mass="49759">MEKEILDNIELRSESVQDILTQPPHWMIRWGNSIIFIILILILIMSYIIKYPEFVPAPIVVTSQNPPEKLEARTNSKIEKIFIKDHQQVKKNDVLIVMQSAANYKDVLLLKELVDSITPNKLSSFPIYDASHFKLGELQGDYNNFAKAFQDEELFTRLQPYAPENLAANQSISENRLRINTLKQQKNLEAAKYELTKKNYQRSQELFNQGVIAAVELENEKIKYLQAQQNLENITISLSQIEEAILNLNKTRSGTAINTEKDKINYSSQTLQLFEQLRKSLKQWEQNYLIISSTNGVASFQQFLGENQFVKSGDAILSILPENKERLVGRMSVPAINSGKITPGEKVLIKLDNYRFQEYGIVEGKVQNISLSPDDKGNYYVDVVLPKGLKTSYNKHLVFDKELKGNADIVTQDLRLIERFFYQIRQLLGYQSS</sequence>
<keyword evidence="2 6" id="KW-0812">Transmembrane</keyword>